<dbReference type="PANTHER" id="PTHR48044:SF48">
    <property type="entry name" value="GLYCOSYLTRANSFERASE"/>
    <property type="match status" value="1"/>
</dbReference>
<dbReference type="CDD" id="cd03784">
    <property type="entry name" value="GT1_Gtf-like"/>
    <property type="match status" value="1"/>
</dbReference>
<evidence type="ECO:0000313" key="7">
    <source>
        <dbReference type="EMBL" id="EYU18708.1"/>
    </source>
</evidence>
<organism evidence="7 8">
    <name type="scientific">Erythranthe guttata</name>
    <name type="common">Yellow monkey flower</name>
    <name type="synonym">Mimulus guttatus</name>
    <dbReference type="NCBI Taxonomy" id="4155"/>
    <lineage>
        <taxon>Eukaryota</taxon>
        <taxon>Viridiplantae</taxon>
        <taxon>Streptophyta</taxon>
        <taxon>Embryophyta</taxon>
        <taxon>Tracheophyta</taxon>
        <taxon>Spermatophyta</taxon>
        <taxon>Magnoliopsida</taxon>
        <taxon>eudicotyledons</taxon>
        <taxon>Gunneridae</taxon>
        <taxon>Pentapetalae</taxon>
        <taxon>asterids</taxon>
        <taxon>lamiids</taxon>
        <taxon>Lamiales</taxon>
        <taxon>Phrymaceae</taxon>
        <taxon>Erythranthe</taxon>
    </lineage>
</organism>
<evidence type="ECO:0000256" key="5">
    <source>
        <dbReference type="RuleBase" id="RU362057"/>
    </source>
</evidence>
<evidence type="ECO:0000256" key="2">
    <source>
        <dbReference type="ARBA" id="ARBA00022676"/>
    </source>
</evidence>
<evidence type="ECO:0000256" key="1">
    <source>
        <dbReference type="ARBA" id="ARBA00009995"/>
    </source>
</evidence>
<protein>
    <recommendedName>
        <fullName evidence="5">Glycosyltransferase</fullName>
        <ecNumber evidence="5">2.4.1.-</ecNumber>
    </recommendedName>
</protein>
<dbReference type="EC" id="2.4.1.-" evidence="5"/>
<evidence type="ECO:0000256" key="4">
    <source>
        <dbReference type="RuleBase" id="RU003718"/>
    </source>
</evidence>
<dbReference type="InterPro" id="IPR058980">
    <property type="entry name" value="Glyco_transf_N"/>
</dbReference>
<dbReference type="EMBL" id="KI632325">
    <property type="protein sequence ID" value="EYU18708.1"/>
    <property type="molecule type" value="Genomic_DNA"/>
</dbReference>
<accession>A0A022PV73</accession>
<dbReference type="PANTHER" id="PTHR48044">
    <property type="entry name" value="GLYCOSYLTRANSFERASE"/>
    <property type="match status" value="1"/>
</dbReference>
<dbReference type="InterPro" id="IPR002213">
    <property type="entry name" value="UDP_glucos_trans"/>
</dbReference>
<evidence type="ECO:0000256" key="3">
    <source>
        <dbReference type="ARBA" id="ARBA00022679"/>
    </source>
</evidence>
<sequence>MENQTNNPSAAAAAAAAAAIDNTTEKAQVTVIIVPFPAQGHLNQMLQLSCLISSYSIPVHYVGSAVHNRQAQLRSNGLNPNDVAGINFHDLPIPPFASPPPDPNSANKFPAQLQPAFDATLNLRQPLADFMRTMSEKHRRVVVIHDPLIASVVEDIVSIPNAESYAFNCISAFCDVKYLFEMMGKPCPVPRLQELPTIEECITDGVLRFIALQNEGLQLRNGDLHNTCRLLEDPYLDILESEEIAGGRKSWAIGPLIPAKLPEKTDGRRHDCLTWLDKQEPKSVMYVTFGTTTTLTDEEIEVVANGLEQSKHKFLWVLREADKGNVFDGEERREIQLPSGFERRVDGVGMVFREWAPQPEILAHESVGGFMSHCGWNSCIESITMGVPIATWPMHSDQPTNAVLVTEILRTGLCVKEWTKEREMVVIASTVESIVRRLMGSEEGAEVRKRAEDLAAVVRRATEEGGASRLELDSFVAHITRQNE</sequence>
<name>A0A022PV73_ERYGU</name>
<dbReference type="Pfam" id="PF26168">
    <property type="entry name" value="Glyco_transf_N"/>
    <property type="match status" value="1"/>
</dbReference>
<dbReference type="GO" id="GO:0016138">
    <property type="term" value="P:glycoside biosynthetic process"/>
    <property type="evidence" value="ECO:0007669"/>
    <property type="project" value="UniProtKB-ARBA"/>
</dbReference>
<dbReference type="Pfam" id="PF00201">
    <property type="entry name" value="UDPGT"/>
    <property type="match status" value="1"/>
</dbReference>
<dbReference type="PROSITE" id="PS00375">
    <property type="entry name" value="UDPGT"/>
    <property type="match status" value="1"/>
</dbReference>
<dbReference type="GO" id="GO:0050404">
    <property type="term" value="F:zeatin O-beta-D-xylosyltransferase activity"/>
    <property type="evidence" value="ECO:0007669"/>
    <property type="project" value="UniProtKB-ARBA"/>
</dbReference>
<comment type="similarity">
    <text evidence="1 4">Belongs to the UDP-glycosyltransferase family.</text>
</comment>
<keyword evidence="2 4" id="KW-0328">Glycosyltransferase</keyword>
<gene>
    <name evidence="7" type="ORF">MIMGU_mgv1a019962mg</name>
</gene>
<dbReference type="SUPFAM" id="SSF53756">
    <property type="entry name" value="UDP-Glycosyltransferase/glycogen phosphorylase"/>
    <property type="match status" value="1"/>
</dbReference>
<dbReference type="PhylomeDB" id="A0A022PV73"/>
<dbReference type="Proteomes" id="UP000030748">
    <property type="component" value="Unassembled WGS sequence"/>
</dbReference>
<dbReference type="AlphaFoldDB" id="A0A022PV73"/>
<dbReference type="eggNOG" id="KOG1192">
    <property type="taxonomic scope" value="Eukaryota"/>
</dbReference>
<dbReference type="Gene3D" id="3.40.50.2000">
    <property type="entry name" value="Glycogen Phosphorylase B"/>
    <property type="match status" value="2"/>
</dbReference>
<evidence type="ECO:0000313" key="8">
    <source>
        <dbReference type="Proteomes" id="UP000030748"/>
    </source>
</evidence>
<dbReference type="FunFam" id="3.40.50.2000:FF:000060">
    <property type="entry name" value="Glycosyltransferase"/>
    <property type="match status" value="1"/>
</dbReference>
<dbReference type="GO" id="GO:0009690">
    <property type="term" value="P:cytokinin metabolic process"/>
    <property type="evidence" value="ECO:0007669"/>
    <property type="project" value="UniProtKB-ARBA"/>
</dbReference>
<reference evidence="7 8" key="1">
    <citation type="journal article" date="2013" name="Proc. Natl. Acad. Sci. U.S.A.">
        <title>Fine-scale variation in meiotic recombination in Mimulus inferred from population shotgun sequencing.</title>
        <authorList>
            <person name="Hellsten U."/>
            <person name="Wright K.M."/>
            <person name="Jenkins J."/>
            <person name="Shu S."/>
            <person name="Yuan Y."/>
            <person name="Wessler S.R."/>
            <person name="Schmutz J."/>
            <person name="Willis J.H."/>
            <person name="Rokhsar D.S."/>
        </authorList>
    </citation>
    <scope>NUCLEOTIDE SEQUENCE [LARGE SCALE GENOMIC DNA]</scope>
    <source>
        <strain evidence="8">cv. DUN x IM62</strain>
    </source>
</reference>
<dbReference type="InterPro" id="IPR035595">
    <property type="entry name" value="UDP_glycos_trans_CS"/>
</dbReference>
<proteinExistence type="inferred from homology"/>
<feature type="domain" description="Glycosyltransferase N-terminal" evidence="6">
    <location>
        <begin position="28"/>
        <end position="258"/>
    </location>
</feature>
<dbReference type="GO" id="GO:0035251">
    <property type="term" value="F:UDP-glucosyltransferase activity"/>
    <property type="evidence" value="ECO:0000318"/>
    <property type="project" value="GO_Central"/>
</dbReference>
<keyword evidence="3 4" id="KW-0808">Transferase</keyword>
<dbReference type="FunFam" id="3.40.50.2000:FF:000238">
    <property type="entry name" value="Glycosyltransferase"/>
    <property type="match status" value="1"/>
</dbReference>
<evidence type="ECO:0000259" key="6">
    <source>
        <dbReference type="Pfam" id="PF26168"/>
    </source>
</evidence>
<keyword evidence="8" id="KW-1185">Reference proteome</keyword>